<evidence type="ECO:0000256" key="1">
    <source>
        <dbReference type="ARBA" id="ARBA00004304"/>
    </source>
</evidence>
<evidence type="ECO:0000256" key="11">
    <source>
        <dbReference type="ARBA" id="ARBA00023136"/>
    </source>
</evidence>
<comment type="similarity">
    <text evidence="2 12">Belongs to the ATPase protein 8 family.</text>
</comment>
<dbReference type="Pfam" id="PF00895">
    <property type="entry name" value="ATP-synt_8"/>
    <property type="match status" value="1"/>
</dbReference>
<dbReference type="AlphaFoldDB" id="A0A2P1H899"/>
<evidence type="ECO:0000256" key="13">
    <source>
        <dbReference type="SAM" id="Phobius"/>
    </source>
</evidence>
<keyword evidence="5 12" id="KW-0138">CF(0)</keyword>
<name>A0A2P1H899_9NEOP</name>
<keyword evidence="9 12" id="KW-0406">Ion transport</keyword>
<evidence type="ECO:0000256" key="12">
    <source>
        <dbReference type="RuleBase" id="RU003661"/>
    </source>
</evidence>
<evidence type="ECO:0000313" key="14">
    <source>
        <dbReference type="EMBL" id="AVN67745.1"/>
    </source>
</evidence>
<evidence type="ECO:0000256" key="7">
    <source>
        <dbReference type="ARBA" id="ARBA00022781"/>
    </source>
</evidence>
<dbReference type="GO" id="GO:0015078">
    <property type="term" value="F:proton transmembrane transporter activity"/>
    <property type="evidence" value="ECO:0007669"/>
    <property type="project" value="InterPro"/>
</dbReference>
<comment type="subcellular location">
    <subcellularLocation>
        <location evidence="1 12">Mitochondrion membrane</location>
        <topology evidence="1 12">Single-pass membrane protein</topology>
    </subcellularLocation>
</comment>
<keyword evidence="7 12" id="KW-0375">Hydrogen ion transport</keyword>
<geneLocation type="mitochondrion" evidence="14"/>
<feature type="transmembrane region" description="Helical" evidence="13">
    <location>
        <begin position="6"/>
        <end position="25"/>
    </location>
</feature>
<evidence type="ECO:0000256" key="6">
    <source>
        <dbReference type="ARBA" id="ARBA00022692"/>
    </source>
</evidence>
<comment type="subunit">
    <text evidence="3">F-type ATPases have 2 components, CF(1) - the catalytic core - and CF(0) - the membrane proton channel.</text>
</comment>
<evidence type="ECO:0000256" key="8">
    <source>
        <dbReference type="ARBA" id="ARBA00022989"/>
    </source>
</evidence>
<evidence type="ECO:0000256" key="4">
    <source>
        <dbReference type="ARBA" id="ARBA00022448"/>
    </source>
</evidence>
<evidence type="ECO:0000256" key="2">
    <source>
        <dbReference type="ARBA" id="ARBA00008892"/>
    </source>
</evidence>
<evidence type="ECO:0000256" key="3">
    <source>
        <dbReference type="ARBA" id="ARBA00011291"/>
    </source>
</evidence>
<reference evidence="14" key="1">
    <citation type="journal article" date="2018" name="Mol. Biol. Evol.">
        <title>Transoceanic dispersal and plate tectonics shaped global cockroach distributions: evidence from mitochondrial phylogenomics.</title>
        <authorList>
            <person name="Bourguignon T."/>
            <person name="Qian T."/>
            <person name="Ho S.Y.W."/>
            <person name="Juna F."/>
            <person name="Wang Z."/>
            <person name="Arab D.A."/>
            <person name="Cameron S.L."/>
            <person name="Walker J."/>
            <person name="Rentz D."/>
            <person name="Evans T.A."/>
            <person name="Lo N."/>
        </authorList>
    </citation>
    <scope>NUCLEOTIDE SEQUENCE</scope>
</reference>
<sequence>MPQMMPLSWFLLFMLFSMMFLLFNLTNYFSYIPMKTSTEKKMISIKTMIWKW</sequence>
<organism evidence="14">
    <name type="scientific">Eurycotis sp. B074</name>
    <dbReference type="NCBI Taxonomy" id="2093464"/>
    <lineage>
        <taxon>Eukaryota</taxon>
        <taxon>Metazoa</taxon>
        <taxon>Ecdysozoa</taxon>
        <taxon>Arthropoda</taxon>
        <taxon>Hexapoda</taxon>
        <taxon>Insecta</taxon>
        <taxon>Pterygota</taxon>
        <taxon>Neoptera</taxon>
        <taxon>Polyneoptera</taxon>
        <taxon>Dictyoptera</taxon>
        <taxon>Blattodea</taxon>
        <taxon>Blattoidea</taxon>
        <taxon>Blattidae</taxon>
        <taxon>Eurycotiinae</taxon>
        <taxon>Eurycotis</taxon>
    </lineage>
</organism>
<keyword evidence="10 12" id="KW-0496">Mitochondrion</keyword>
<evidence type="ECO:0000256" key="9">
    <source>
        <dbReference type="ARBA" id="ARBA00023065"/>
    </source>
</evidence>
<keyword evidence="6 12" id="KW-0812">Transmembrane</keyword>
<accession>A0A2P1H899</accession>
<evidence type="ECO:0000256" key="5">
    <source>
        <dbReference type="ARBA" id="ARBA00022547"/>
    </source>
</evidence>
<dbReference type="EMBL" id="MG882179">
    <property type="protein sequence ID" value="AVN67745.1"/>
    <property type="molecule type" value="Genomic_DNA"/>
</dbReference>
<gene>
    <name evidence="14" type="primary">atp8</name>
</gene>
<dbReference type="InterPro" id="IPR001421">
    <property type="entry name" value="ATP8_metazoa"/>
</dbReference>
<keyword evidence="11 13" id="KW-0472">Membrane</keyword>
<proteinExistence type="inferred from homology"/>
<keyword evidence="8 13" id="KW-1133">Transmembrane helix</keyword>
<keyword evidence="4 12" id="KW-0813">Transport</keyword>
<protein>
    <recommendedName>
        <fullName evidence="12">ATP synthase complex subunit 8</fullName>
    </recommendedName>
</protein>
<dbReference type="GO" id="GO:0015986">
    <property type="term" value="P:proton motive force-driven ATP synthesis"/>
    <property type="evidence" value="ECO:0007669"/>
    <property type="project" value="InterPro"/>
</dbReference>
<dbReference type="GO" id="GO:0045259">
    <property type="term" value="C:proton-transporting ATP synthase complex"/>
    <property type="evidence" value="ECO:0007669"/>
    <property type="project" value="UniProtKB-KW"/>
</dbReference>
<dbReference type="GO" id="GO:0031966">
    <property type="term" value="C:mitochondrial membrane"/>
    <property type="evidence" value="ECO:0007669"/>
    <property type="project" value="UniProtKB-SubCell"/>
</dbReference>
<evidence type="ECO:0000256" key="10">
    <source>
        <dbReference type="ARBA" id="ARBA00023128"/>
    </source>
</evidence>